<gene>
    <name evidence="1" type="ORF">LADA_0E01794G</name>
</gene>
<name>A0A1G4JAN4_9SACH</name>
<dbReference type="OrthoDB" id="4060534at2759"/>
<reference evidence="2" key="1">
    <citation type="submission" date="2016-03" db="EMBL/GenBank/DDBJ databases">
        <authorList>
            <person name="Devillers H."/>
        </authorList>
    </citation>
    <scope>NUCLEOTIDE SEQUENCE [LARGE SCALE GENOMIC DNA]</scope>
</reference>
<accession>A0A1G4JAN4</accession>
<dbReference type="Pfam" id="PF21736">
    <property type="entry name" value="REC102"/>
    <property type="match status" value="1"/>
</dbReference>
<protein>
    <submittedName>
        <fullName evidence="1">LADA_0E01794g1_1</fullName>
    </submittedName>
</protein>
<dbReference type="AlphaFoldDB" id="A0A1G4JAN4"/>
<sequence>MNVDFEPIYLANRHRDLFTRWTTVVSLSCDDVDGTFNHSCIVLPPRHRKLTMTIEFDLDDGELAIESLLQEVVAALSRSQAFWHDLNYTPHFATVSDRQSVQISLECHVFTNMKTKSLLEQPLSILKHTDVRLFTVAALHIHADLLGRSVAAGDVVRHCNEYIVSLFMSQLEFQFPLAFSRTCRQRFLQQEAYLGSISYALTNSATMIPKLVKLISNDKTATMCYRLLQLASDRRKVARLAKFDSGVSPFQVLKRS</sequence>
<evidence type="ECO:0000313" key="1">
    <source>
        <dbReference type="EMBL" id="SCU87067.1"/>
    </source>
</evidence>
<evidence type="ECO:0000313" key="2">
    <source>
        <dbReference type="Proteomes" id="UP000190274"/>
    </source>
</evidence>
<keyword evidence="2" id="KW-1185">Reference proteome</keyword>
<dbReference type="STRING" id="1266660.A0A1G4JAN4"/>
<dbReference type="InterPro" id="IPR048920">
    <property type="entry name" value="REC102"/>
</dbReference>
<dbReference type="EMBL" id="LT598455">
    <property type="protein sequence ID" value="SCU87067.1"/>
    <property type="molecule type" value="Genomic_DNA"/>
</dbReference>
<dbReference type="Proteomes" id="UP000190274">
    <property type="component" value="Chromosome E"/>
</dbReference>
<organism evidence="1 2">
    <name type="scientific">Lachancea dasiensis</name>
    <dbReference type="NCBI Taxonomy" id="1072105"/>
    <lineage>
        <taxon>Eukaryota</taxon>
        <taxon>Fungi</taxon>
        <taxon>Dikarya</taxon>
        <taxon>Ascomycota</taxon>
        <taxon>Saccharomycotina</taxon>
        <taxon>Saccharomycetes</taxon>
        <taxon>Saccharomycetales</taxon>
        <taxon>Saccharomycetaceae</taxon>
        <taxon>Lachancea</taxon>
    </lineage>
</organism>
<proteinExistence type="predicted"/>